<proteinExistence type="predicted"/>
<reference evidence="3" key="1">
    <citation type="journal article" date="2019" name="Int. J. Syst. Evol. Microbiol.">
        <title>The Global Catalogue of Microorganisms (GCM) 10K type strain sequencing project: providing services to taxonomists for standard genome sequencing and annotation.</title>
        <authorList>
            <consortium name="The Broad Institute Genomics Platform"/>
            <consortium name="The Broad Institute Genome Sequencing Center for Infectious Disease"/>
            <person name="Wu L."/>
            <person name="Ma J."/>
        </authorList>
    </citation>
    <scope>NUCLEOTIDE SEQUENCE [LARGE SCALE GENOMIC DNA]</scope>
    <source>
        <strain evidence="3">NBRC 108730</strain>
    </source>
</reference>
<protein>
    <submittedName>
        <fullName evidence="2">Uncharacterized protein</fullName>
    </submittedName>
</protein>
<name>A0ABQ6JD06_9ACTN</name>
<accession>A0ABQ6JD06</accession>
<comment type="caution">
    <text evidence="2">The sequence shown here is derived from an EMBL/GenBank/DDBJ whole genome shotgun (WGS) entry which is preliminary data.</text>
</comment>
<organism evidence="2 3">
    <name type="scientific">Angustibacter aerolatus</name>
    <dbReference type="NCBI Taxonomy" id="1162965"/>
    <lineage>
        <taxon>Bacteria</taxon>
        <taxon>Bacillati</taxon>
        <taxon>Actinomycetota</taxon>
        <taxon>Actinomycetes</taxon>
        <taxon>Kineosporiales</taxon>
        <taxon>Kineosporiaceae</taxon>
    </lineage>
</organism>
<gene>
    <name evidence="2" type="ORF">GCM10025868_03350</name>
</gene>
<evidence type="ECO:0000256" key="1">
    <source>
        <dbReference type="SAM" id="MobiDB-lite"/>
    </source>
</evidence>
<dbReference type="EMBL" id="BSUZ01000001">
    <property type="protein sequence ID" value="GMA85085.1"/>
    <property type="molecule type" value="Genomic_DNA"/>
</dbReference>
<evidence type="ECO:0000313" key="2">
    <source>
        <dbReference type="EMBL" id="GMA85085.1"/>
    </source>
</evidence>
<evidence type="ECO:0000313" key="3">
    <source>
        <dbReference type="Proteomes" id="UP001157017"/>
    </source>
</evidence>
<keyword evidence="3" id="KW-1185">Reference proteome</keyword>
<sequence>MRNARVLLRRVTVVVRRREPLPDRTLGLLDALATATAGIADDLRQHRGPDPARERLVRVGADSALVATGHGLSADVVLARLRSIVVDLLECTGLDYAGAQSLVGPGPDVVPDPEEPVDD</sequence>
<dbReference type="Proteomes" id="UP001157017">
    <property type="component" value="Unassembled WGS sequence"/>
</dbReference>
<feature type="region of interest" description="Disordered" evidence="1">
    <location>
        <begin position="98"/>
        <end position="119"/>
    </location>
</feature>